<dbReference type="EMBL" id="GGEC01060119">
    <property type="protein sequence ID" value="MBX40603.1"/>
    <property type="molecule type" value="Transcribed_RNA"/>
</dbReference>
<proteinExistence type="predicted"/>
<name>A0A2P2NDP2_RHIMU</name>
<sequence>MLLEFTLEEPRGKTANSVL</sequence>
<protein>
    <submittedName>
        <fullName evidence="1">Uncharacterized protein</fullName>
    </submittedName>
</protein>
<evidence type="ECO:0000313" key="1">
    <source>
        <dbReference type="EMBL" id="MBX40603.1"/>
    </source>
</evidence>
<reference evidence="1" key="1">
    <citation type="submission" date="2018-02" db="EMBL/GenBank/DDBJ databases">
        <title>Rhizophora mucronata_Transcriptome.</title>
        <authorList>
            <person name="Meera S.P."/>
            <person name="Sreeshan A."/>
            <person name="Augustine A."/>
        </authorList>
    </citation>
    <scope>NUCLEOTIDE SEQUENCE</scope>
    <source>
        <tissue evidence="1">Leaf</tissue>
    </source>
</reference>
<accession>A0A2P2NDP2</accession>
<dbReference type="AlphaFoldDB" id="A0A2P2NDP2"/>
<organism evidence="1">
    <name type="scientific">Rhizophora mucronata</name>
    <name type="common">Asiatic mangrove</name>
    <dbReference type="NCBI Taxonomy" id="61149"/>
    <lineage>
        <taxon>Eukaryota</taxon>
        <taxon>Viridiplantae</taxon>
        <taxon>Streptophyta</taxon>
        <taxon>Embryophyta</taxon>
        <taxon>Tracheophyta</taxon>
        <taxon>Spermatophyta</taxon>
        <taxon>Magnoliopsida</taxon>
        <taxon>eudicotyledons</taxon>
        <taxon>Gunneridae</taxon>
        <taxon>Pentapetalae</taxon>
        <taxon>rosids</taxon>
        <taxon>fabids</taxon>
        <taxon>Malpighiales</taxon>
        <taxon>Rhizophoraceae</taxon>
        <taxon>Rhizophora</taxon>
    </lineage>
</organism>